<gene>
    <name evidence="1" type="ORF">RPERSI_LOCUS31071</name>
</gene>
<name>A0ACA9SKA5_9GLOM</name>
<proteinExistence type="predicted"/>
<evidence type="ECO:0000313" key="2">
    <source>
        <dbReference type="Proteomes" id="UP000789920"/>
    </source>
</evidence>
<dbReference type="Proteomes" id="UP000789920">
    <property type="component" value="Unassembled WGS sequence"/>
</dbReference>
<evidence type="ECO:0000313" key="1">
    <source>
        <dbReference type="EMBL" id="CAG8839494.1"/>
    </source>
</evidence>
<dbReference type="EMBL" id="CAJVQC010123782">
    <property type="protein sequence ID" value="CAG8839494.1"/>
    <property type="molecule type" value="Genomic_DNA"/>
</dbReference>
<comment type="caution">
    <text evidence="1">The sequence shown here is derived from an EMBL/GenBank/DDBJ whole genome shotgun (WGS) entry which is preliminary data.</text>
</comment>
<organism evidence="1 2">
    <name type="scientific">Racocetra persica</name>
    <dbReference type="NCBI Taxonomy" id="160502"/>
    <lineage>
        <taxon>Eukaryota</taxon>
        <taxon>Fungi</taxon>
        <taxon>Fungi incertae sedis</taxon>
        <taxon>Mucoromycota</taxon>
        <taxon>Glomeromycotina</taxon>
        <taxon>Glomeromycetes</taxon>
        <taxon>Diversisporales</taxon>
        <taxon>Gigasporaceae</taxon>
        <taxon>Racocetra</taxon>
    </lineage>
</organism>
<reference evidence="1" key="1">
    <citation type="submission" date="2021-06" db="EMBL/GenBank/DDBJ databases">
        <authorList>
            <person name="Kallberg Y."/>
            <person name="Tangrot J."/>
            <person name="Rosling A."/>
        </authorList>
    </citation>
    <scope>NUCLEOTIDE SEQUENCE</scope>
    <source>
        <strain evidence="1">MA461A</strain>
    </source>
</reference>
<feature type="non-terminal residue" evidence="1">
    <location>
        <position position="42"/>
    </location>
</feature>
<protein>
    <submittedName>
        <fullName evidence="1">25013_t:CDS:1</fullName>
    </submittedName>
</protein>
<keyword evidence="2" id="KW-1185">Reference proteome</keyword>
<accession>A0ACA9SKA5</accession>
<sequence>MDNVNEISVERRRRLKRESYTHQNANQTPEEKKDVKSSVEKQ</sequence>